<protein>
    <submittedName>
        <fullName evidence="2">Uncharacterized protein</fullName>
    </submittedName>
</protein>
<reference evidence="2" key="1">
    <citation type="submission" date="2022-11" db="UniProtKB">
        <authorList>
            <consortium name="WormBaseParasite"/>
        </authorList>
    </citation>
    <scope>IDENTIFICATION</scope>
</reference>
<sequence length="83" mass="9773">MCREKHVQKPVSMIPKCGVRLCLFINPECNQPVFLSTKKVKPQKKEKIILDKKKIIFAVFHSKNIKMLMHKKASVPLPHYKRF</sequence>
<name>A0A915I126_ROMCU</name>
<evidence type="ECO:0000313" key="1">
    <source>
        <dbReference type="Proteomes" id="UP000887565"/>
    </source>
</evidence>
<proteinExistence type="predicted"/>
<dbReference type="WBParaSite" id="nRc.2.0.1.t07182-RA">
    <property type="protein sequence ID" value="nRc.2.0.1.t07182-RA"/>
    <property type="gene ID" value="nRc.2.0.1.g07182"/>
</dbReference>
<keyword evidence="1" id="KW-1185">Reference proteome</keyword>
<evidence type="ECO:0000313" key="2">
    <source>
        <dbReference type="WBParaSite" id="nRc.2.0.1.t07182-RA"/>
    </source>
</evidence>
<dbReference type="Proteomes" id="UP000887565">
    <property type="component" value="Unplaced"/>
</dbReference>
<organism evidence="1 2">
    <name type="scientific">Romanomermis culicivorax</name>
    <name type="common">Nematode worm</name>
    <dbReference type="NCBI Taxonomy" id="13658"/>
    <lineage>
        <taxon>Eukaryota</taxon>
        <taxon>Metazoa</taxon>
        <taxon>Ecdysozoa</taxon>
        <taxon>Nematoda</taxon>
        <taxon>Enoplea</taxon>
        <taxon>Dorylaimia</taxon>
        <taxon>Mermithida</taxon>
        <taxon>Mermithoidea</taxon>
        <taxon>Mermithidae</taxon>
        <taxon>Romanomermis</taxon>
    </lineage>
</organism>
<dbReference type="AlphaFoldDB" id="A0A915I126"/>
<accession>A0A915I126</accession>